<sequence length="184" mass="18673">MLMMCILVSCFFIPLSTYAATTHTVTVGPGDIFTPQNVTASPGDTITWNWAGGDHDVVQTDSAGSCSKSTDSSAFQSTVSPSSYSVTVNKTSGFYYYMCSVGNHCANGMWGVILISGSGSTPSGSAAPASPTGGSSSGDGSPTGGSSSSSSPKVSSGTKNVNNFMVIYGTILACILAFLSGMLY</sequence>
<evidence type="ECO:0000256" key="6">
    <source>
        <dbReference type="SAM" id="Phobius"/>
    </source>
</evidence>
<keyword evidence="7" id="KW-0732">Signal</keyword>
<dbReference type="InterPro" id="IPR003245">
    <property type="entry name" value="Phytocyanin_dom"/>
</dbReference>
<keyword evidence="1" id="KW-0813">Transport</keyword>
<evidence type="ECO:0000256" key="2">
    <source>
        <dbReference type="ARBA" id="ARBA00022723"/>
    </source>
</evidence>
<dbReference type="Pfam" id="PF00127">
    <property type="entry name" value="Copper-bind"/>
    <property type="match status" value="1"/>
</dbReference>
<dbReference type="GO" id="GO:0009055">
    <property type="term" value="F:electron transfer activity"/>
    <property type="evidence" value="ECO:0007669"/>
    <property type="project" value="InterPro"/>
</dbReference>
<evidence type="ECO:0000259" key="8">
    <source>
        <dbReference type="PROSITE" id="PS51485"/>
    </source>
</evidence>
<protein>
    <submittedName>
        <fullName evidence="9">869_t:CDS:1</fullName>
    </submittedName>
</protein>
<comment type="caution">
    <text evidence="9">The sequence shown here is derived from an EMBL/GenBank/DDBJ whole genome shotgun (WGS) entry which is preliminary data.</text>
</comment>
<feature type="signal peptide" evidence="7">
    <location>
        <begin position="1"/>
        <end position="19"/>
    </location>
</feature>
<dbReference type="PROSITE" id="PS00196">
    <property type="entry name" value="COPPER_BLUE"/>
    <property type="match status" value="1"/>
</dbReference>
<dbReference type="GO" id="GO:0005507">
    <property type="term" value="F:copper ion binding"/>
    <property type="evidence" value="ECO:0007669"/>
    <property type="project" value="InterPro"/>
</dbReference>
<dbReference type="OrthoDB" id="2414264at2759"/>
<dbReference type="PANTHER" id="PTHR34883:SF15">
    <property type="entry name" value="EXTRACELLULAR SERINE-RICH PROTEIN"/>
    <property type="match status" value="1"/>
</dbReference>
<dbReference type="EMBL" id="CAJVPY010000524">
    <property type="protein sequence ID" value="CAG8477937.1"/>
    <property type="molecule type" value="Genomic_DNA"/>
</dbReference>
<evidence type="ECO:0000256" key="4">
    <source>
        <dbReference type="ARBA" id="ARBA00023008"/>
    </source>
</evidence>
<dbReference type="InterPro" id="IPR028871">
    <property type="entry name" value="BlueCu_1_BS"/>
</dbReference>
<dbReference type="SUPFAM" id="SSF49503">
    <property type="entry name" value="Cupredoxins"/>
    <property type="match status" value="1"/>
</dbReference>
<dbReference type="InterPro" id="IPR052953">
    <property type="entry name" value="Ser-rich/MCO-related"/>
</dbReference>
<evidence type="ECO:0000256" key="3">
    <source>
        <dbReference type="ARBA" id="ARBA00022982"/>
    </source>
</evidence>
<evidence type="ECO:0000256" key="1">
    <source>
        <dbReference type="ARBA" id="ARBA00022448"/>
    </source>
</evidence>
<evidence type="ECO:0000313" key="9">
    <source>
        <dbReference type="EMBL" id="CAG8477937.1"/>
    </source>
</evidence>
<dbReference type="InterPro" id="IPR008972">
    <property type="entry name" value="Cupredoxin"/>
</dbReference>
<dbReference type="PROSITE" id="PS51485">
    <property type="entry name" value="PHYTOCYANIN"/>
    <property type="match status" value="1"/>
</dbReference>
<keyword evidence="6" id="KW-0472">Membrane</keyword>
<feature type="domain" description="Phytocyanin" evidence="8">
    <location>
        <begin position="21"/>
        <end position="117"/>
    </location>
</feature>
<evidence type="ECO:0000256" key="7">
    <source>
        <dbReference type="SAM" id="SignalP"/>
    </source>
</evidence>
<evidence type="ECO:0000256" key="5">
    <source>
        <dbReference type="SAM" id="MobiDB-lite"/>
    </source>
</evidence>
<feature type="compositionally biased region" description="Low complexity" evidence="5">
    <location>
        <begin position="123"/>
        <end position="134"/>
    </location>
</feature>
<accession>A0A9N8Z738</accession>
<dbReference type="Gene3D" id="2.60.40.420">
    <property type="entry name" value="Cupredoxins - blue copper proteins"/>
    <property type="match status" value="1"/>
</dbReference>
<dbReference type="InterPro" id="IPR000923">
    <property type="entry name" value="BlueCu_1"/>
</dbReference>
<dbReference type="PANTHER" id="PTHR34883">
    <property type="entry name" value="SERINE-RICH PROTEIN, PUTATIVE-RELATED-RELATED"/>
    <property type="match status" value="1"/>
</dbReference>
<feature type="compositionally biased region" description="Low complexity" evidence="5">
    <location>
        <begin position="144"/>
        <end position="157"/>
    </location>
</feature>
<keyword evidence="6" id="KW-0812">Transmembrane</keyword>
<reference evidence="9" key="1">
    <citation type="submission" date="2021-06" db="EMBL/GenBank/DDBJ databases">
        <authorList>
            <person name="Kallberg Y."/>
            <person name="Tangrot J."/>
            <person name="Rosling A."/>
        </authorList>
    </citation>
    <scope>NUCLEOTIDE SEQUENCE</scope>
    <source>
        <strain evidence="9">MA453B</strain>
    </source>
</reference>
<keyword evidence="4" id="KW-0186">Copper</keyword>
<organism evidence="9 10">
    <name type="scientific">Dentiscutata erythropus</name>
    <dbReference type="NCBI Taxonomy" id="1348616"/>
    <lineage>
        <taxon>Eukaryota</taxon>
        <taxon>Fungi</taxon>
        <taxon>Fungi incertae sedis</taxon>
        <taxon>Mucoromycota</taxon>
        <taxon>Glomeromycotina</taxon>
        <taxon>Glomeromycetes</taxon>
        <taxon>Diversisporales</taxon>
        <taxon>Gigasporaceae</taxon>
        <taxon>Dentiscutata</taxon>
    </lineage>
</organism>
<dbReference type="PROSITE" id="PS00079">
    <property type="entry name" value="MULTICOPPER_OXIDASE1"/>
    <property type="match status" value="1"/>
</dbReference>
<feature type="chain" id="PRO_5040404303" evidence="7">
    <location>
        <begin position="20"/>
        <end position="184"/>
    </location>
</feature>
<keyword evidence="3" id="KW-0249">Electron transport</keyword>
<gene>
    <name evidence="9" type="ORF">DERYTH_LOCUS1778</name>
</gene>
<keyword evidence="6" id="KW-1133">Transmembrane helix</keyword>
<keyword evidence="2" id="KW-0479">Metal-binding</keyword>
<dbReference type="AlphaFoldDB" id="A0A9N8Z738"/>
<keyword evidence="10" id="KW-1185">Reference proteome</keyword>
<dbReference type="InterPro" id="IPR033138">
    <property type="entry name" value="Cu_oxidase_CS"/>
</dbReference>
<dbReference type="Proteomes" id="UP000789405">
    <property type="component" value="Unassembled WGS sequence"/>
</dbReference>
<feature type="transmembrane region" description="Helical" evidence="6">
    <location>
        <begin position="164"/>
        <end position="183"/>
    </location>
</feature>
<proteinExistence type="predicted"/>
<feature type="region of interest" description="Disordered" evidence="5">
    <location>
        <begin position="123"/>
        <end position="157"/>
    </location>
</feature>
<name>A0A9N8Z738_9GLOM</name>
<evidence type="ECO:0000313" key="10">
    <source>
        <dbReference type="Proteomes" id="UP000789405"/>
    </source>
</evidence>